<dbReference type="Proteomes" id="UP001359886">
    <property type="component" value="Unassembled WGS sequence"/>
</dbReference>
<proteinExistence type="predicted"/>
<dbReference type="EMBL" id="JAZHOG010000003">
    <property type="protein sequence ID" value="MEJ8567284.1"/>
    <property type="molecule type" value="Genomic_DNA"/>
</dbReference>
<feature type="transmembrane region" description="Helical" evidence="1">
    <location>
        <begin position="27"/>
        <end position="44"/>
    </location>
</feature>
<dbReference type="RefSeq" id="WP_354694597.1">
    <property type="nucleotide sequence ID" value="NZ_JAZHOG010000003.1"/>
</dbReference>
<keyword evidence="1" id="KW-1133">Transmembrane helix</keyword>
<organism evidence="2 3">
    <name type="scientific">Elongatibacter sediminis</name>
    <dbReference type="NCBI Taxonomy" id="3119006"/>
    <lineage>
        <taxon>Bacteria</taxon>
        <taxon>Pseudomonadati</taxon>
        <taxon>Pseudomonadota</taxon>
        <taxon>Gammaproteobacteria</taxon>
        <taxon>Chromatiales</taxon>
        <taxon>Wenzhouxiangellaceae</taxon>
        <taxon>Elongatibacter</taxon>
    </lineage>
</organism>
<keyword evidence="1" id="KW-0812">Transmembrane</keyword>
<evidence type="ECO:0000256" key="1">
    <source>
        <dbReference type="SAM" id="Phobius"/>
    </source>
</evidence>
<sequence length="45" mass="4632">MLVLGLPGLALSLLSDGRGLKLNPGAMVITLIWGVPLLVLGQALH</sequence>
<reference evidence="2 3" key="1">
    <citation type="submission" date="2024-02" db="EMBL/GenBank/DDBJ databases">
        <title>A novel Wenzhouxiangellaceae bacterium, isolated from coastal sediments.</title>
        <authorList>
            <person name="Du Z.-J."/>
            <person name="Ye Y.-Q."/>
            <person name="Zhang X.-Y."/>
        </authorList>
    </citation>
    <scope>NUCLEOTIDE SEQUENCE [LARGE SCALE GENOMIC DNA]</scope>
    <source>
        <strain evidence="2 3">CH-27</strain>
    </source>
</reference>
<name>A0AAW9R622_9GAMM</name>
<gene>
    <name evidence="2" type="ORF">V3330_06560</name>
</gene>
<evidence type="ECO:0000313" key="2">
    <source>
        <dbReference type="EMBL" id="MEJ8567284.1"/>
    </source>
</evidence>
<comment type="caution">
    <text evidence="2">The sequence shown here is derived from an EMBL/GenBank/DDBJ whole genome shotgun (WGS) entry which is preliminary data.</text>
</comment>
<evidence type="ECO:0000313" key="3">
    <source>
        <dbReference type="Proteomes" id="UP001359886"/>
    </source>
</evidence>
<dbReference type="AlphaFoldDB" id="A0AAW9R622"/>
<accession>A0AAW9R622</accession>
<keyword evidence="1" id="KW-0472">Membrane</keyword>
<protein>
    <submittedName>
        <fullName evidence="2">Uncharacterized protein</fullName>
    </submittedName>
</protein>
<keyword evidence="3" id="KW-1185">Reference proteome</keyword>